<accession>F8B3S7</accession>
<evidence type="ECO:0000256" key="1">
    <source>
        <dbReference type="SAM" id="MobiDB-lite"/>
    </source>
</evidence>
<dbReference type="HOGENOM" id="CLU_3310182_0_0_11"/>
<evidence type="ECO:0000313" key="3">
    <source>
        <dbReference type="Proteomes" id="UP000001549"/>
    </source>
</evidence>
<name>F8B3S7_9ACTN</name>
<dbReference type="KEGG" id="fsy:FsymDg_1562"/>
<dbReference type="Proteomes" id="UP000001549">
    <property type="component" value="Chromosome"/>
</dbReference>
<gene>
    <name evidence="2" type="ordered locus">FsymDg_1562</name>
</gene>
<dbReference type="EMBL" id="CP002801">
    <property type="protein sequence ID" value="AEH09022.1"/>
    <property type="molecule type" value="Genomic_DNA"/>
</dbReference>
<protein>
    <submittedName>
        <fullName evidence="2">Uncharacterized protein</fullName>
    </submittedName>
</protein>
<dbReference type="AlphaFoldDB" id="F8B3S7"/>
<keyword evidence="3" id="KW-1185">Reference proteome</keyword>
<feature type="region of interest" description="Disordered" evidence="1">
    <location>
        <begin position="1"/>
        <end position="23"/>
    </location>
</feature>
<proteinExistence type="predicted"/>
<sequence length="39" mass="4220">MTESLPKVPAGDSQVQRDAETETGDCVAVRVRLQCTDGR</sequence>
<organism evidence="2 3">
    <name type="scientific">Candidatus Protofrankia datiscae</name>
    <dbReference type="NCBI Taxonomy" id="2716812"/>
    <lineage>
        <taxon>Bacteria</taxon>
        <taxon>Bacillati</taxon>
        <taxon>Actinomycetota</taxon>
        <taxon>Actinomycetes</taxon>
        <taxon>Frankiales</taxon>
        <taxon>Frankiaceae</taxon>
        <taxon>Protofrankia</taxon>
    </lineage>
</organism>
<reference evidence="2 3" key="1">
    <citation type="submission" date="2011-05" db="EMBL/GenBank/DDBJ databases">
        <title>Complete sequence of chromosome of Frankia symbiont of Datisca glomerata.</title>
        <authorList>
            <consortium name="US DOE Joint Genome Institute"/>
            <person name="Lucas S."/>
            <person name="Han J."/>
            <person name="Lapidus A."/>
            <person name="Cheng J.-F."/>
            <person name="Goodwin L."/>
            <person name="Pitluck S."/>
            <person name="Peters L."/>
            <person name="Mikhailova N."/>
            <person name="Chertkov O."/>
            <person name="Teshima H."/>
            <person name="Han C."/>
            <person name="Tapia R."/>
            <person name="Land M."/>
            <person name="Hauser L."/>
            <person name="Kyrpides N."/>
            <person name="Ivanova N."/>
            <person name="Pagani I."/>
            <person name="Berry A."/>
            <person name="Pawlowski K."/>
            <person name="Persson T."/>
            <person name="Vanden Heuvel B."/>
            <person name="Benson D."/>
            <person name="Woyke T."/>
        </authorList>
    </citation>
    <scope>NUCLEOTIDE SEQUENCE [LARGE SCALE GENOMIC DNA]</scope>
    <source>
        <strain evidence="3">4085684</strain>
    </source>
</reference>
<evidence type="ECO:0000313" key="2">
    <source>
        <dbReference type="EMBL" id="AEH09022.1"/>
    </source>
</evidence>